<feature type="region of interest" description="Disordered" evidence="1">
    <location>
        <begin position="258"/>
        <end position="303"/>
    </location>
</feature>
<organism evidence="2 3">
    <name type="scientific">Punica granatum</name>
    <name type="common">Pomegranate</name>
    <dbReference type="NCBI Taxonomy" id="22663"/>
    <lineage>
        <taxon>Eukaryota</taxon>
        <taxon>Viridiplantae</taxon>
        <taxon>Streptophyta</taxon>
        <taxon>Embryophyta</taxon>
        <taxon>Tracheophyta</taxon>
        <taxon>Spermatophyta</taxon>
        <taxon>Magnoliopsida</taxon>
        <taxon>eudicotyledons</taxon>
        <taxon>Gunneridae</taxon>
        <taxon>Pentapetalae</taxon>
        <taxon>rosids</taxon>
        <taxon>malvids</taxon>
        <taxon>Myrtales</taxon>
        <taxon>Lythraceae</taxon>
        <taxon>Punica</taxon>
    </lineage>
</organism>
<evidence type="ECO:0000256" key="1">
    <source>
        <dbReference type="SAM" id="MobiDB-lite"/>
    </source>
</evidence>
<evidence type="ECO:0000313" key="3">
    <source>
        <dbReference type="Proteomes" id="UP000197138"/>
    </source>
</evidence>
<dbReference type="AlphaFoldDB" id="A0A218X6K9"/>
<proteinExistence type="predicted"/>
<sequence length="303" mass="34799">MDEEQLQIKHSIGKKCEEFKIVFLELMPLEQSPIKSVVIDSRTNPFEEKGNDMIQLEVPSQWHDEESQDHRAGHEGDLWDKHMPATASTRVRAKRFPQAMQKLLLHVHGREVELLGGLHVEQEATTVHILEIYLKDDPSSKGHEEESRDDRVGHEGELWDNHRVNIPYTVLLSLDDPGFDLILLLLGLAADNDGRKATLLPLPPNQMDEEQLQIKHSIGKKSEEFKNVFLEQMPQEKSPIKSVIIDSRRNPFEERGNEMIQLEDPSQGHEEESRDDRVGHEGELWDKHVPARASTIARSKRIP</sequence>
<reference evidence="3" key="1">
    <citation type="journal article" date="2017" name="Plant J.">
        <title>The pomegranate (Punica granatum L.) genome and the genomics of punicalagin biosynthesis.</title>
        <authorList>
            <person name="Qin G."/>
            <person name="Xu C."/>
            <person name="Ming R."/>
            <person name="Tang H."/>
            <person name="Guyot R."/>
            <person name="Kramer E.M."/>
            <person name="Hu Y."/>
            <person name="Yi X."/>
            <person name="Qi Y."/>
            <person name="Xu X."/>
            <person name="Gao Z."/>
            <person name="Pan H."/>
            <person name="Jian J."/>
            <person name="Tian Y."/>
            <person name="Yue Z."/>
            <person name="Xu Y."/>
        </authorList>
    </citation>
    <scope>NUCLEOTIDE SEQUENCE [LARGE SCALE GENOMIC DNA]</scope>
    <source>
        <strain evidence="3">cv. Dabenzi</strain>
    </source>
</reference>
<name>A0A218X6K9_PUNGR</name>
<dbReference type="EMBL" id="MTKT01002342">
    <property type="protein sequence ID" value="OWM80141.1"/>
    <property type="molecule type" value="Genomic_DNA"/>
</dbReference>
<accession>A0A218X6K9</accession>
<feature type="compositionally biased region" description="Basic and acidic residues" evidence="1">
    <location>
        <begin position="266"/>
        <end position="289"/>
    </location>
</feature>
<protein>
    <submittedName>
        <fullName evidence="2">Uncharacterized protein</fullName>
    </submittedName>
</protein>
<comment type="caution">
    <text evidence="2">The sequence shown here is derived from an EMBL/GenBank/DDBJ whole genome shotgun (WGS) entry which is preliminary data.</text>
</comment>
<gene>
    <name evidence="2" type="ORF">CDL15_Pgr027132</name>
</gene>
<dbReference type="Proteomes" id="UP000197138">
    <property type="component" value="Unassembled WGS sequence"/>
</dbReference>
<evidence type="ECO:0000313" key="2">
    <source>
        <dbReference type="EMBL" id="OWM80141.1"/>
    </source>
</evidence>